<evidence type="ECO:0000313" key="13">
    <source>
        <dbReference type="Proteomes" id="UP000291078"/>
    </source>
</evidence>
<dbReference type="Gene3D" id="1.10.287.470">
    <property type="entry name" value="Helix hairpin bin"/>
    <property type="match status" value="1"/>
</dbReference>
<evidence type="ECO:0000256" key="5">
    <source>
        <dbReference type="ARBA" id="ARBA00022519"/>
    </source>
</evidence>
<dbReference type="Gene3D" id="2.40.30.170">
    <property type="match status" value="1"/>
</dbReference>
<reference evidence="12 13" key="1">
    <citation type="journal article" date="2015" name="Stand. Genomic Sci.">
        <title>Genomic Encyclopedia of Bacterial and Archaeal Type Strains, Phase III: the genomes of soil and plant-associated and newly described type strains.</title>
        <authorList>
            <person name="Whitman W.B."/>
            <person name="Woyke T."/>
            <person name="Klenk H.P."/>
            <person name="Zhou Y."/>
            <person name="Lilburn T.G."/>
            <person name="Beck B.J."/>
            <person name="De Vos P."/>
            <person name="Vandamme P."/>
            <person name="Eisen J.A."/>
            <person name="Garrity G."/>
            <person name="Hugenholtz P."/>
            <person name="Kyrpides N.C."/>
        </authorList>
    </citation>
    <scope>NUCLEOTIDE SEQUENCE [LARGE SCALE GENOMIC DNA]</scope>
    <source>
        <strain evidence="12 13">ASC-9842</strain>
    </source>
</reference>
<dbReference type="GO" id="GO:0046677">
    <property type="term" value="P:response to antibiotic"/>
    <property type="evidence" value="ECO:0007669"/>
    <property type="project" value="UniProtKB-ARBA"/>
</dbReference>
<dbReference type="SUPFAM" id="SSF111369">
    <property type="entry name" value="HlyD-like secretion proteins"/>
    <property type="match status" value="1"/>
</dbReference>
<keyword evidence="6 10" id="KW-0812">Transmembrane</keyword>
<evidence type="ECO:0000256" key="3">
    <source>
        <dbReference type="ARBA" id="ARBA00022448"/>
    </source>
</evidence>
<dbReference type="GO" id="GO:0005886">
    <property type="term" value="C:plasma membrane"/>
    <property type="evidence" value="ECO:0007669"/>
    <property type="project" value="UniProtKB-SubCell"/>
</dbReference>
<keyword evidence="5" id="KW-0997">Cell inner membrane</keyword>
<protein>
    <submittedName>
        <fullName evidence="12">Membrane fusion protein (Multidrug efflux system)</fullName>
    </submittedName>
</protein>
<dbReference type="Proteomes" id="UP000291078">
    <property type="component" value="Unassembled WGS sequence"/>
</dbReference>
<feature type="region of interest" description="Disordered" evidence="9">
    <location>
        <begin position="1"/>
        <end position="23"/>
    </location>
</feature>
<evidence type="ECO:0000256" key="4">
    <source>
        <dbReference type="ARBA" id="ARBA00022475"/>
    </source>
</evidence>
<organism evidence="12 13">
    <name type="scientific">Cupriavidus agavae</name>
    <dbReference type="NCBI Taxonomy" id="1001822"/>
    <lineage>
        <taxon>Bacteria</taxon>
        <taxon>Pseudomonadati</taxon>
        <taxon>Pseudomonadota</taxon>
        <taxon>Betaproteobacteria</taxon>
        <taxon>Burkholderiales</taxon>
        <taxon>Burkholderiaceae</taxon>
        <taxon>Cupriavidus</taxon>
    </lineage>
</organism>
<feature type="domain" description="Multidrug export protein EmrA/FarA alpha-helical hairpin" evidence="11">
    <location>
        <begin position="103"/>
        <end position="222"/>
    </location>
</feature>
<keyword evidence="8 10" id="KW-0472">Membrane</keyword>
<comment type="caution">
    <text evidence="12">The sequence shown here is derived from an EMBL/GenBank/DDBJ whole genome shotgun (WGS) entry which is preliminary data.</text>
</comment>
<proteinExistence type="inferred from homology"/>
<feature type="compositionally biased region" description="Low complexity" evidence="9">
    <location>
        <begin position="1"/>
        <end position="10"/>
    </location>
</feature>
<name>A0A4Q7S2B0_9BURK</name>
<keyword evidence="4" id="KW-1003">Cell membrane</keyword>
<sequence>MTMPTTTMPAPTAPATPVPEASPSAVPRRRLIAVAALVAAAGIAAGVWWLAEGRFYASTDDAYVGGNIVQVTSLVPGTVVSIAADDTQHVLQGRPLIGLDPADSEVALQQAAAQLAATVRQVHTLYVNNGTLQADIAQRQANVENARDDLRRRMSVDGTGAVSNEDVDHARSTLKAAQSALRAAQERLVSNQALTSHATVAEHPDVMKAAASYRAAYLAFARSTLPAPVAGFVARRKVQLGQRVAPGEPLMGVVPLDQVWVDANFKENQMAEMRVGQPVKLTADFYGSRVQYDGKVAGFSAGTGAAFSVLPAQNATGNWIKVVQRLPVRITLEPAQLAAHPLRLGLSMQVSVDIHEHGGATLHTLPAVTPLSTDVYAAVGRDADASIARIIAANQQ</sequence>
<feature type="transmembrane region" description="Helical" evidence="10">
    <location>
        <begin position="31"/>
        <end position="51"/>
    </location>
</feature>
<dbReference type="GO" id="GO:0015721">
    <property type="term" value="P:bile acid and bile salt transport"/>
    <property type="evidence" value="ECO:0007669"/>
    <property type="project" value="UniProtKB-ARBA"/>
</dbReference>
<dbReference type="PANTHER" id="PTHR30386:SF19">
    <property type="entry name" value="MULTIDRUG EXPORT PROTEIN EMRA-RELATED"/>
    <property type="match status" value="1"/>
</dbReference>
<dbReference type="GO" id="GO:1990961">
    <property type="term" value="P:xenobiotic detoxification by transmembrane export across the plasma membrane"/>
    <property type="evidence" value="ECO:0007669"/>
    <property type="project" value="UniProtKB-ARBA"/>
</dbReference>
<dbReference type="RefSeq" id="WP_407923229.1">
    <property type="nucleotide sequence ID" value="NZ_SGXM01000002.1"/>
</dbReference>
<dbReference type="FunFam" id="2.40.30.170:FF:000003">
    <property type="entry name" value="Multidrug resistance protein A"/>
    <property type="match status" value="1"/>
</dbReference>
<keyword evidence="3" id="KW-0813">Transport</keyword>
<dbReference type="InterPro" id="IPR050739">
    <property type="entry name" value="MFP"/>
</dbReference>
<dbReference type="Pfam" id="PF25885">
    <property type="entry name" value="HH_EMRA"/>
    <property type="match status" value="1"/>
</dbReference>
<comment type="subcellular location">
    <subcellularLocation>
        <location evidence="1">Cell inner membrane</location>
        <topology evidence="1">Single-pass membrane protein</topology>
    </subcellularLocation>
</comment>
<evidence type="ECO:0000256" key="10">
    <source>
        <dbReference type="SAM" id="Phobius"/>
    </source>
</evidence>
<keyword evidence="13" id="KW-1185">Reference proteome</keyword>
<evidence type="ECO:0000256" key="2">
    <source>
        <dbReference type="ARBA" id="ARBA00009477"/>
    </source>
</evidence>
<evidence type="ECO:0000259" key="11">
    <source>
        <dbReference type="Pfam" id="PF25885"/>
    </source>
</evidence>
<evidence type="ECO:0000256" key="6">
    <source>
        <dbReference type="ARBA" id="ARBA00022692"/>
    </source>
</evidence>
<comment type="similarity">
    <text evidence="2">Belongs to the membrane fusion protein (MFP) (TC 8.A.1) family.</text>
</comment>
<evidence type="ECO:0000256" key="7">
    <source>
        <dbReference type="ARBA" id="ARBA00022989"/>
    </source>
</evidence>
<gene>
    <name evidence="12" type="ORF">EV147_2703</name>
</gene>
<dbReference type="PANTHER" id="PTHR30386">
    <property type="entry name" value="MEMBRANE FUSION SUBUNIT OF EMRAB-TOLC MULTIDRUG EFFLUX PUMP"/>
    <property type="match status" value="1"/>
</dbReference>
<evidence type="ECO:0000256" key="8">
    <source>
        <dbReference type="ARBA" id="ARBA00023136"/>
    </source>
</evidence>
<accession>A0A4Q7S2B0</accession>
<evidence type="ECO:0000256" key="1">
    <source>
        <dbReference type="ARBA" id="ARBA00004377"/>
    </source>
</evidence>
<dbReference type="AlphaFoldDB" id="A0A4Q7S2B0"/>
<evidence type="ECO:0000256" key="9">
    <source>
        <dbReference type="SAM" id="MobiDB-lite"/>
    </source>
</evidence>
<dbReference type="InterPro" id="IPR058633">
    <property type="entry name" value="EmrA/FarA_HH"/>
</dbReference>
<dbReference type="EMBL" id="SGXM01000002">
    <property type="protein sequence ID" value="RZT39508.1"/>
    <property type="molecule type" value="Genomic_DNA"/>
</dbReference>
<evidence type="ECO:0000313" key="12">
    <source>
        <dbReference type="EMBL" id="RZT39508.1"/>
    </source>
</evidence>
<keyword evidence="7 10" id="KW-1133">Transmembrane helix</keyword>